<name>A0AAV4G4Q0_9GAST</name>
<sequence length="134" mass="15114">MDSLQLSRANWAGKTMDSLQLSRANWAGKTMDSLQLSRASWAGKTMNSLQLSRASWAGKTMDSLQLSRASWAGKTSKSQCHKLVRFATVQRAGYKPDIMLSTLPRWSAVRDLERAYSRNSSSIPFPQYKQLRRA</sequence>
<gene>
    <name evidence="1" type="ORF">ElyMa_005896600</name>
</gene>
<organism evidence="1 2">
    <name type="scientific">Elysia marginata</name>
    <dbReference type="NCBI Taxonomy" id="1093978"/>
    <lineage>
        <taxon>Eukaryota</taxon>
        <taxon>Metazoa</taxon>
        <taxon>Spiralia</taxon>
        <taxon>Lophotrochozoa</taxon>
        <taxon>Mollusca</taxon>
        <taxon>Gastropoda</taxon>
        <taxon>Heterobranchia</taxon>
        <taxon>Euthyneura</taxon>
        <taxon>Panpulmonata</taxon>
        <taxon>Sacoglossa</taxon>
        <taxon>Placobranchoidea</taxon>
        <taxon>Plakobranchidae</taxon>
        <taxon>Elysia</taxon>
    </lineage>
</organism>
<dbReference type="Gene3D" id="2.160.20.80">
    <property type="entry name" value="E3 ubiquitin-protein ligase SopA"/>
    <property type="match status" value="1"/>
</dbReference>
<dbReference type="Proteomes" id="UP000762676">
    <property type="component" value="Unassembled WGS sequence"/>
</dbReference>
<dbReference type="SUPFAM" id="SSF141571">
    <property type="entry name" value="Pentapeptide repeat-like"/>
    <property type="match status" value="1"/>
</dbReference>
<dbReference type="AlphaFoldDB" id="A0AAV4G4Q0"/>
<protein>
    <submittedName>
        <fullName evidence="1">Uncharacterized protein</fullName>
    </submittedName>
</protein>
<accession>A0AAV4G4Q0</accession>
<dbReference type="EMBL" id="BMAT01011852">
    <property type="protein sequence ID" value="GFR80374.1"/>
    <property type="molecule type" value="Genomic_DNA"/>
</dbReference>
<comment type="caution">
    <text evidence="1">The sequence shown here is derived from an EMBL/GenBank/DDBJ whole genome shotgun (WGS) entry which is preliminary data.</text>
</comment>
<evidence type="ECO:0000313" key="2">
    <source>
        <dbReference type="Proteomes" id="UP000762676"/>
    </source>
</evidence>
<proteinExistence type="predicted"/>
<evidence type="ECO:0000313" key="1">
    <source>
        <dbReference type="EMBL" id="GFR80374.1"/>
    </source>
</evidence>
<reference evidence="1 2" key="1">
    <citation type="journal article" date="2021" name="Elife">
        <title>Chloroplast acquisition without the gene transfer in kleptoplastic sea slugs, Plakobranchus ocellatus.</title>
        <authorList>
            <person name="Maeda T."/>
            <person name="Takahashi S."/>
            <person name="Yoshida T."/>
            <person name="Shimamura S."/>
            <person name="Takaki Y."/>
            <person name="Nagai Y."/>
            <person name="Toyoda A."/>
            <person name="Suzuki Y."/>
            <person name="Arimoto A."/>
            <person name="Ishii H."/>
            <person name="Satoh N."/>
            <person name="Nishiyama T."/>
            <person name="Hasebe M."/>
            <person name="Maruyama T."/>
            <person name="Minagawa J."/>
            <person name="Obokata J."/>
            <person name="Shigenobu S."/>
        </authorList>
    </citation>
    <scope>NUCLEOTIDE SEQUENCE [LARGE SCALE GENOMIC DNA]</scope>
</reference>
<keyword evidence="2" id="KW-1185">Reference proteome</keyword>